<dbReference type="EMBL" id="AKWN02000283">
    <property type="protein sequence ID" value="EMP07017.1"/>
    <property type="molecule type" value="Genomic_DNA"/>
</dbReference>
<reference evidence="2 3" key="1">
    <citation type="submission" date="2013-01" db="EMBL/GenBank/DDBJ databases">
        <authorList>
            <person name="Harkins D.M."/>
            <person name="Durkin A.S."/>
            <person name="Brinkac L.M."/>
            <person name="Haft D.H."/>
            <person name="Selengut J.D."/>
            <person name="Sanka R."/>
            <person name="DePew J."/>
            <person name="Purushe J."/>
            <person name="Picardeau M."/>
            <person name="Werts C."/>
            <person name="Goarant C."/>
            <person name="Vinetz J.M."/>
            <person name="Sutton G.G."/>
            <person name="Nierman W.C."/>
            <person name="Fouts D.E."/>
        </authorList>
    </citation>
    <scope>NUCLEOTIDE SEQUENCE [LARGE SCALE GENOMIC DNA]</scope>
    <source>
        <strain evidence="2 3">200701872</strain>
    </source>
</reference>
<evidence type="ECO:0000313" key="2">
    <source>
        <dbReference type="EMBL" id="EMP07017.1"/>
    </source>
</evidence>
<evidence type="ECO:0000259" key="1">
    <source>
        <dbReference type="Pfam" id="PF13598"/>
    </source>
</evidence>
<dbReference type="PANTHER" id="PTHR31005">
    <property type="entry name" value="DUF4139 DOMAIN-CONTAINING PROTEIN"/>
    <property type="match status" value="1"/>
</dbReference>
<dbReference type="Proteomes" id="UP000012117">
    <property type="component" value="Unassembled WGS sequence"/>
</dbReference>
<dbReference type="NCBIfam" id="TIGR02231">
    <property type="entry name" value="mucoidy inhibitor MuiA family protein"/>
    <property type="match status" value="1"/>
</dbReference>
<organism evidence="2 3">
    <name type="scientific">Leptospira interrogans serovar Pyrogenes str. 200701872</name>
    <dbReference type="NCBI Taxonomy" id="1193029"/>
    <lineage>
        <taxon>Bacteria</taxon>
        <taxon>Pseudomonadati</taxon>
        <taxon>Spirochaetota</taxon>
        <taxon>Spirochaetia</taxon>
        <taxon>Leptospirales</taxon>
        <taxon>Leptospiraceae</taxon>
        <taxon>Leptospira</taxon>
    </lineage>
</organism>
<proteinExistence type="predicted"/>
<dbReference type="InterPro" id="IPR037291">
    <property type="entry name" value="DUF4139"/>
</dbReference>
<comment type="caution">
    <text evidence="2">The sequence shown here is derived from an EMBL/GenBank/DDBJ whole genome shotgun (WGS) entry which is preliminary data.</text>
</comment>
<dbReference type="Pfam" id="PF13598">
    <property type="entry name" value="DUF4139"/>
    <property type="match status" value="1"/>
</dbReference>
<sequence>MVGASNFGYISPGEKAEISFGSENEIRAIYRKESNQTKEGILSGTKIIEKSIRVELENFGKESRKISFQEAIPVSGVESVKVFIDSNTTPGHSELRKRLRNFRMEIRFKNRIKKQEIKLKYKVSFPAEFDLNL</sequence>
<protein>
    <recommendedName>
        <fullName evidence="1">DUF4139 domain-containing protein</fullName>
    </recommendedName>
</protein>
<feature type="domain" description="DUF4139" evidence="1">
    <location>
        <begin position="19"/>
        <end position="126"/>
    </location>
</feature>
<name>M6ZS23_LEPIR</name>
<dbReference type="InterPro" id="IPR011935">
    <property type="entry name" value="CHP02231"/>
</dbReference>
<dbReference type="PANTHER" id="PTHR31005:SF8">
    <property type="entry name" value="DUF4139 DOMAIN-CONTAINING PROTEIN"/>
    <property type="match status" value="1"/>
</dbReference>
<gene>
    <name evidence="2" type="ORF">LEP1GSC124_2565</name>
</gene>
<evidence type="ECO:0000313" key="3">
    <source>
        <dbReference type="Proteomes" id="UP000012117"/>
    </source>
</evidence>
<accession>M6ZS23</accession>
<dbReference type="BioCyc" id="LINT1193029:G11R4-2301-MONOMER"/>
<dbReference type="AlphaFoldDB" id="M6ZS23"/>